<accession>A0A1N6BDN6</accession>
<dbReference type="Proteomes" id="UP000185124">
    <property type="component" value="Unassembled WGS sequence"/>
</dbReference>
<feature type="region of interest" description="Disordered" evidence="1">
    <location>
        <begin position="1"/>
        <end position="20"/>
    </location>
</feature>
<evidence type="ECO:0000256" key="1">
    <source>
        <dbReference type="SAM" id="MobiDB-lite"/>
    </source>
</evidence>
<protein>
    <submittedName>
        <fullName evidence="2">Uncharacterized protein</fullName>
    </submittedName>
</protein>
<dbReference type="AlphaFoldDB" id="A0A1N6BDN6"/>
<feature type="compositionally biased region" description="Basic residues" evidence="1">
    <location>
        <begin position="64"/>
        <end position="75"/>
    </location>
</feature>
<feature type="region of interest" description="Disordered" evidence="1">
    <location>
        <begin position="44"/>
        <end position="77"/>
    </location>
</feature>
<dbReference type="STRING" id="709881.SAMN04489832_7258"/>
<name>A0A1N6BDN6_9ACTN</name>
<organism evidence="2 3">
    <name type="scientific">Micromonospora cremea</name>
    <dbReference type="NCBI Taxonomy" id="709881"/>
    <lineage>
        <taxon>Bacteria</taxon>
        <taxon>Bacillati</taxon>
        <taxon>Actinomycetota</taxon>
        <taxon>Actinomycetes</taxon>
        <taxon>Micromonosporales</taxon>
        <taxon>Micromonosporaceae</taxon>
        <taxon>Micromonospora</taxon>
    </lineage>
</organism>
<evidence type="ECO:0000313" key="3">
    <source>
        <dbReference type="Proteomes" id="UP000185124"/>
    </source>
</evidence>
<reference evidence="3" key="1">
    <citation type="submission" date="2016-12" db="EMBL/GenBank/DDBJ databases">
        <authorList>
            <person name="Varghese N."/>
            <person name="Submissions S."/>
        </authorList>
    </citation>
    <scope>NUCLEOTIDE SEQUENCE [LARGE SCALE GENOMIC DNA]</scope>
    <source>
        <strain evidence="3">DSM 45599</strain>
    </source>
</reference>
<gene>
    <name evidence="2" type="ORF">SAMN04489832_7258</name>
</gene>
<sequence length="114" mass="12553">MNREDALNAANAPVDWTADEVDHQPLLQPSRATRDHLGDVVPVPGAWRFGGRPRTLPDGEQPAGHHHHRVQHGHPHAQGSVRVLVAVPGKPRQPASEPRDHRRGVYSLTCLFKG</sequence>
<evidence type="ECO:0000313" key="2">
    <source>
        <dbReference type="EMBL" id="SIN44460.1"/>
    </source>
</evidence>
<dbReference type="RefSeq" id="WP_143728616.1">
    <property type="nucleotide sequence ID" value="NZ_FSQT01000002.1"/>
</dbReference>
<dbReference type="EMBL" id="FSQT01000002">
    <property type="protein sequence ID" value="SIN44460.1"/>
    <property type="molecule type" value="Genomic_DNA"/>
</dbReference>
<proteinExistence type="predicted"/>
<keyword evidence="3" id="KW-1185">Reference proteome</keyword>